<evidence type="ECO:0000313" key="6">
    <source>
        <dbReference type="Proteomes" id="UP000265768"/>
    </source>
</evidence>
<proteinExistence type="predicted"/>
<keyword evidence="3 5" id="KW-0269">Exonuclease</keyword>
<comment type="caution">
    <text evidence="5">The sequence shown here is derived from an EMBL/GenBank/DDBJ whole genome shotgun (WGS) entry which is preliminary data.</text>
</comment>
<dbReference type="GO" id="GO:0003676">
    <property type="term" value="F:nucleic acid binding"/>
    <property type="evidence" value="ECO:0007669"/>
    <property type="project" value="InterPro"/>
</dbReference>
<dbReference type="PANTHER" id="PTHR30231">
    <property type="entry name" value="DNA POLYMERASE III SUBUNIT EPSILON"/>
    <property type="match status" value="1"/>
</dbReference>
<dbReference type="GO" id="GO:0008408">
    <property type="term" value="F:3'-5' exonuclease activity"/>
    <property type="evidence" value="ECO:0007669"/>
    <property type="project" value="TreeGrafter"/>
</dbReference>
<reference evidence="5 6" key="1">
    <citation type="submission" date="2018-09" db="EMBL/GenBank/DDBJ databases">
        <title>YIM 75507 draft genome.</title>
        <authorList>
            <person name="Tang S."/>
            <person name="Feng Y."/>
        </authorList>
    </citation>
    <scope>NUCLEOTIDE SEQUENCE [LARGE SCALE GENOMIC DNA]</scope>
    <source>
        <strain evidence="5 6">YIM 75507</strain>
    </source>
</reference>
<dbReference type="Proteomes" id="UP000265768">
    <property type="component" value="Unassembled WGS sequence"/>
</dbReference>
<evidence type="ECO:0000313" key="5">
    <source>
        <dbReference type="EMBL" id="RJL23958.1"/>
    </source>
</evidence>
<accession>A0A3A4ARP6</accession>
<protein>
    <submittedName>
        <fullName evidence="5">3'-5' exonuclease</fullName>
    </submittedName>
</protein>
<dbReference type="InterPro" id="IPR013520">
    <property type="entry name" value="Ribonucl_H"/>
</dbReference>
<dbReference type="CDD" id="cd06127">
    <property type="entry name" value="DEDDh"/>
    <property type="match status" value="1"/>
</dbReference>
<dbReference type="Pfam" id="PF00929">
    <property type="entry name" value="RNase_T"/>
    <property type="match status" value="1"/>
</dbReference>
<dbReference type="SMART" id="SM00479">
    <property type="entry name" value="EXOIII"/>
    <property type="match status" value="1"/>
</dbReference>
<evidence type="ECO:0000259" key="4">
    <source>
        <dbReference type="SMART" id="SM00479"/>
    </source>
</evidence>
<keyword evidence="2" id="KW-0378">Hydrolase</keyword>
<name>A0A3A4ARP6_9ACTN</name>
<keyword evidence="6" id="KW-1185">Reference proteome</keyword>
<evidence type="ECO:0000256" key="1">
    <source>
        <dbReference type="ARBA" id="ARBA00022722"/>
    </source>
</evidence>
<evidence type="ECO:0000256" key="2">
    <source>
        <dbReference type="ARBA" id="ARBA00022801"/>
    </source>
</evidence>
<dbReference type="PANTHER" id="PTHR30231:SF4">
    <property type="entry name" value="PROTEIN NEN2"/>
    <property type="match status" value="1"/>
</dbReference>
<feature type="domain" description="Exonuclease" evidence="4">
    <location>
        <begin position="10"/>
        <end position="183"/>
    </location>
</feature>
<organism evidence="5 6">
    <name type="scientific">Bailinhaonella thermotolerans</name>
    <dbReference type="NCBI Taxonomy" id="1070861"/>
    <lineage>
        <taxon>Bacteria</taxon>
        <taxon>Bacillati</taxon>
        <taxon>Actinomycetota</taxon>
        <taxon>Actinomycetes</taxon>
        <taxon>Streptosporangiales</taxon>
        <taxon>Streptosporangiaceae</taxon>
        <taxon>Bailinhaonella</taxon>
    </lineage>
</organism>
<dbReference type="AlphaFoldDB" id="A0A3A4ARP6"/>
<dbReference type="Gene3D" id="3.30.420.10">
    <property type="entry name" value="Ribonuclease H-like superfamily/Ribonuclease H"/>
    <property type="match status" value="1"/>
</dbReference>
<dbReference type="SUPFAM" id="SSF53098">
    <property type="entry name" value="Ribonuclease H-like"/>
    <property type="match status" value="1"/>
</dbReference>
<dbReference type="OrthoDB" id="9803913at2"/>
<evidence type="ECO:0000256" key="3">
    <source>
        <dbReference type="ARBA" id="ARBA00022839"/>
    </source>
</evidence>
<dbReference type="InterPro" id="IPR036397">
    <property type="entry name" value="RNaseH_sf"/>
</dbReference>
<gene>
    <name evidence="5" type="ORF">D5H75_31475</name>
</gene>
<sequence length="214" mass="23591">MDLDPWEDASLIAVDLEGSGAQDGEHEAILEIALVPLVHGHPSPADSYHTLINPGRPLPRRPWTSPGLTNEALKDAPPLEQIEPELTTRLADSTIVGHNVTVDWRLLRRRCPNVQPAALLDTLRLARICLPDGQRKGLQPLLEHYGLVQRVDELASDSQPHRALWDAFGAALLLFELIHSAPESLPLRTLYRSAVIPIEEDLTAQSGPEQLPLL</sequence>
<dbReference type="EMBL" id="QZEY01000017">
    <property type="protein sequence ID" value="RJL23958.1"/>
    <property type="molecule type" value="Genomic_DNA"/>
</dbReference>
<keyword evidence="1" id="KW-0540">Nuclease</keyword>
<dbReference type="InterPro" id="IPR012337">
    <property type="entry name" value="RNaseH-like_sf"/>
</dbReference>
<dbReference type="GO" id="GO:0005829">
    <property type="term" value="C:cytosol"/>
    <property type="evidence" value="ECO:0007669"/>
    <property type="project" value="TreeGrafter"/>
</dbReference>